<evidence type="ECO:0008006" key="3">
    <source>
        <dbReference type="Google" id="ProtNLM"/>
    </source>
</evidence>
<reference evidence="1 2" key="1">
    <citation type="submission" date="2018-03" db="EMBL/GenBank/DDBJ databases">
        <title>Genomic Encyclopedia of Type Strains, Phase III (KMG-III): the genomes of soil and plant-associated and newly described type strains.</title>
        <authorList>
            <person name="Whitman W."/>
        </authorList>
    </citation>
    <scope>NUCLEOTIDE SEQUENCE [LARGE SCALE GENOMIC DNA]</scope>
    <source>
        <strain evidence="1 2">CGMCC 4.7125</strain>
    </source>
</reference>
<evidence type="ECO:0000313" key="1">
    <source>
        <dbReference type="EMBL" id="PRX47058.1"/>
    </source>
</evidence>
<keyword evidence="2" id="KW-1185">Reference proteome</keyword>
<protein>
    <recommendedName>
        <fullName evidence="3">Mutator family transposase</fullName>
    </recommendedName>
</protein>
<gene>
    <name evidence="1" type="ORF">B0I33_106155</name>
</gene>
<name>A0A2T0LTI8_9PSEU</name>
<sequence>MPQRVPQRLSGIDEIVLSLTARGSTTGELAARLAEFSGATVSQDAPSRITDKVVPR</sequence>
<dbReference type="AlphaFoldDB" id="A0A2T0LTI8"/>
<dbReference type="EMBL" id="PVNH01000006">
    <property type="protein sequence ID" value="PRX47058.1"/>
    <property type="molecule type" value="Genomic_DNA"/>
</dbReference>
<evidence type="ECO:0000313" key="2">
    <source>
        <dbReference type="Proteomes" id="UP000238362"/>
    </source>
</evidence>
<accession>A0A2T0LTI8</accession>
<comment type="caution">
    <text evidence="1">The sequence shown here is derived from an EMBL/GenBank/DDBJ whole genome shotgun (WGS) entry which is preliminary data.</text>
</comment>
<dbReference type="Proteomes" id="UP000238362">
    <property type="component" value="Unassembled WGS sequence"/>
</dbReference>
<proteinExistence type="predicted"/>
<organism evidence="1 2">
    <name type="scientific">Prauserella shujinwangii</name>
    <dbReference type="NCBI Taxonomy" id="1453103"/>
    <lineage>
        <taxon>Bacteria</taxon>
        <taxon>Bacillati</taxon>
        <taxon>Actinomycetota</taxon>
        <taxon>Actinomycetes</taxon>
        <taxon>Pseudonocardiales</taxon>
        <taxon>Pseudonocardiaceae</taxon>
        <taxon>Prauserella</taxon>
    </lineage>
</organism>